<reference evidence="2 3" key="1">
    <citation type="submission" date="2019-04" db="EMBL/GenBank/DDBJ databases">
        <title>Natronomonas sp. F20-122 a newhaloarchaeon isolated from a saline saltern of Isla Bacuta, Huelva, Spain.</title>
        <authorList>
            <person name="Duran-Viseras A."/>
            <person name="Sanchez-Porro C."/>
            <person name="Ventosa A."/>
        </authorList>
    </citation>
    <scope>NUCLEOTIDE SEQUENCE [LARGE SCALE GENOMIC DNA]</scope>
    <source>
        <strain evidence="2 3">F20-122</strain>
    </source>
</reference>
<proteinExistence type="predicted"/>
<dbReference type="PANTHER" id="PTHR43245">
    <property type="entry name" value="BIFUNCTIONAL POLYMYXIN RESISTANCE PROTEIN ARNA"/>
    <property type="match status" value="1"/>
</dbReference>
<dbReference type="SUPFAM" id="SSF51735">
    <property type="entry name" value="NAD(P)-binding Rossmann-fold domains"/>
    <property type="match status" value="1"/>
</dbReference>
<dbReference type="InterPro" id="IPR057326">
    <property type="entry name" value="KR_dom"/>
</dbReference>
<dbReference type="Pfam" id="PF01370">
    <property type="entry name" value="Epimerase"/>
    <property type="match status" value="1"/>
</dbReference>
<dbReference type="Gene3D" id="3.40.50.720">
    <property type="entry name" value="NAD(P)-binding Rossmann-like Domain"/>
    <property type="match status" value="1"/>
</dbReference>
<dbReference type="OrthoDB" id="4907at2157"/>
<keyword evidence="3" id="KW-1185">Reference proteome</keyword>
<dbReference type="PRINTS" id="PR01713">
    <property type="entry name" value="NUCEPIMERASE"/>
</dbReference>
<dbReference type="InterPro" id="IPR036291">
    <property type="entry name" value="NAD(P)-bd_dom_sf"/>
</dbReference>
<dbReference type="InterPro" id="IPR001509">
    <property type="entry name" value="Epimerase_deHydtase"/>
</dbReference>
<dbReference type="InterPro" id="IPR050177">
    <property type="entry name" value="Lipid_A_modif_metabolic_enz"/>
</dbReference>
<organism evidence="2 3">
    <name type="scientific">Natronomonas salsuginis</name>
    <dbReference type="NCBI Taxonomy" id="2217661"/>
    <lineage>
        <taxon>Archaea</taxon>
        <taxon>Methanobacteriati</taxon>
        <taxon>Methanobacteriota</taxon>
        <taxon>Stenosarchaea group</taxon>
        <taxon>Halobacteria</taxon>
        <taxon>Halobacteriales</taxon>
        <taxon>Natronomonadaceae</taxon>
        <taxon>Natronomonas</taxon>
    </lineage>
</organism>
<name>A0A4U5J6G4_9EURY</name>
<comment type="caution">
    <text evidence="2">The sequence shown here is derived from an EMBL/GenBank/DDBJ whole genome shotgun (WGS) entry which is preliminary data.</text>
</comment>
<dbReference type="SMART" id="SM00822">
    <property type="entry name" value="PKS_KR"/>
    <property type="match status" value="1"/>
</dbReference>
<dbReference type="PANTHER" id="PTHR43245:SF13">
    <property type="entry name" value="UDP-D-APIOSE_UDP-D-XYLOSE SYNTHASE 2"/>
    <property type="match status" value="1"/>
</dbReference>
<dbReference type="EMBL" id="QKNX01000008">
    <property type="protein sequence ID" value="TKR24602.1"/>
    <property type="molecule type" value="Genomic_DNA"/>
</dbReference>
<evidence type="ECO:0000259" key="1">
    <source>
        <dbReference type="SMART" id="SM00822"/>
    </source>
</evidence>
<sequence>MQNASVLVTGGAGFIGGHIARTLADDNDVAIFDLTPESPHPDCEVLEGDIRDADAVAAAVERCDIVFHEAALVSVAESVERPTVSHETTATGTLNILEAARAHDARVVTASSAAIYGRPERTPIAEDHPLEPTSPYGVDKLTADHYTRLYADLYGLETVALRYFNVYGPGGTDGDYAGVIDVFRRQARAGEPITVHGDGSQTRDFVNVDDVVAANFAAATADPEAFGRAFNVGTGESVTIRELAELIRSALDSDSEIVHTEPREGDIDHSRADISRAERALGYEPSVDLETGLERLVDGERARGRHV</sequence>
<dbReference type="RefSeq" id="WP_137277524.1">
    <property type="nucleotide sequence ID" value="NZ_QKNX01000008.1"/>
</dbReference>
<dbReference type="Proteomes" id="UP000308037">
    <property type="component" value="Unassembled WGS sequence"/>
</dbReference>
<gene>
    <name evidence="2" type="ORF">DM868_14340</name>
</gene>
<evidence type="ECO:0000313" key="3">
    <source>
        <dbReference type="Proteomes" id="UP000308037"/>
    </source>
</evidence>
<protein>
    <submittedName>
        <fullName evidence="2">NAD-dependent epimerase/dehydratase family protein</fullName>
    </submittedName>
</protein>
<accession>A0A4U5J6G4</accession>
<dbReference type="AlphaFoldDB" id="A0A4U5J6G4"/>
<feature type="domain" description="Ketoreductase" evidence="1">
    <location>
        <begin position="4"/>
        <end position="205"/>
    </location>
</feature>
<evidence type="ECO:0000313" key="2">
    <source>
        <dbReference type="EMBL" id="TKR24602.1"/>
    </source>
</evidence>